<protein>
    <submittedName>
        <fullName evidence="1">Transposase [Oryzias latipes]</fullName>
    </submittedName>
</protein>
<proteinExistence type="predicted"/>
<dbReference type="AlphaFoldDB" id="A0A0K2UH72"/>
<reference evidence="1" key="1">
    <citation type="submission" date="2014-05" db="EMBL/GenBank/DDBJ databases">
        <authorList>
            <person name="Chronopoulou M."/>
        </authorList>
    </citation>
    <scope>NUCLEOTIDE SEQUENCE</scope>
    <source>
        <tissue evidence="1">Whole organism</tissue>
    </source>
</reference>
<sequence length="49" mass="5822">MRRSWLMYSKKEKRLNCICCKLFSKREYKLQKEGLCKGLEKCSSLSEGT</sequence>
<dbReference type="EMBL" id="HACA01019670">
    <property type="protein sequence ID" value="CDW37031.1"/>
    <property type="molecule type" value="Transcribed_RNA"/>
</dbReference>
<gene>
    <name evidence="1" type="primary">tpase</name>
</gene>
<organism evidence="1">
    <name type="scientific">Lepeophtheirus salmonis</name>
    <name type="common">Salmon louse</name>
    <name type="synonym">Caligus salmonis</name>
    <dbReference type="NCBI Taxonomy" id="72036"/>
    <lineage>
        <taxon>Eukaryota</taxon>
        <taxon>Metazoa</taxon>
        <taxon>Ecdysozoa</taxon>
        <taxon>Arthropoda</taxon>
        <taxon>Crustacea</taxon>
        <taxon>Multicrustacea</taxon>
        <taxon>Hexanauplia</taxon>
        <taxon>Copepoda</taxon>
        <taxon>Siphonostomatoida</taxon>
        <taxon>Caligidae</taxon>
        <taxon>Lepeophtheirus</taxon>
    </lineage>
</organism>
<accession>A0A0K2UH72</accession>
<name>A0A0K2UH72_LEPSM</name>
<evidence type="ECO:0000313" key="1">
    <source>
        <dbReference type="EMBL" id="CDW37031.1"/>
    </source>
</evidence>